<dbReference type="GO" id="GO:0034388">
    <property type="term" value="C:Pwp2p-containing subcomplex of 90S preribosome"/>
    <property type="evidence" value="ECO:0007669"/>
    <property type="project" value="TreeGrafter"/>
</dbReference>
<feature type="compositionally biased region" description="Basic residues" evidence="7">
    <location>
        <begin position="116"/>
        <end position="126"/>
    </location>
</feature>
<dbReference type="SUPFAM" id="SSF50978">
    <property type="entry name" value="WD40 repeat-like"/>
    <property type="match status" value="1"/>
</dbReference>
<accession>A0A6J1MK06</accession>
<dbReference type="OMA" id="DLNRATY"/>
<dbReference type="KEGG" id="dhe:111605279"/>
<sequence length="509" mass="57533">MSDDESSDGLEDLKELMAVYAKHEDKAQNTRSSTIKRDREEAEYVEVPTEKLIFGDKQAFLTNLAKSVGKKRRKQDSVNKSEADEDEEKTEESAKKRKPAWTDSDDEDIEVGDVKRRTRHTGPLTHLRKDKSYKEYLISRFQRVIEQPKWASLERKQKEKGDDSDDSEEEQLLKTVGFIDREAKSKELPPKTLRFKRARDLNRATYSEGVVTSIQFHPTSTVALVCGDSCFANLYSVDGQKNEKLHSIRFKRFPLTCARIAPCGTKAFFGSVRPFYYAYDLLEAKETKLKLPAKMNHLRCFEVSPCGKYIATAGKFGAIHLLTSHTNELLHSFKQEGEVRGMCFTADSQRLLCSSSGCNVNVLSLRQNCIEHAFIDDGCVNGSSMQLAPNQRLLATGSNEGVVNVYDYESIYKSTTPQPEKRFMNLRTAITDLQFNHTSELLAMSSLQVPNAMKLAHFPSATVYANFPDQQDQLGLVSTMAFSPHSAYLALGSKGKKAPLYRLKHYSSY</sequence>
<keyword evidence="3" id="KW-0853">WD repeat</keyword>
<keyword evidence="8" id="KW-1185">Reference proteome</keyword>
<evidence type="ECO:0000256" key="7">
    <source>
        <dbReference type="SAM" id="MobiDB-lite"/>
    </source>
</evidence>
<evidence type="ECO:0000313" key="8">
    <source>
        <dbReference type="Proteomes" id="UP000504633"/>
    </source>
</evidence>
<dbReference type="SMART" id="SM00320">
    <property type="entry name" value="WD40"/>
    <property type="match status" value="3"/>
</dbReference>
<dbReference type="InterPro" id="IPR015943">
    <property type="entry name" value="WD40/YVTN_repeat-like_dom_sf"/>
</dbReference>
<feature type="region of interest" description="Disordered" evidence="7">
    <location>
        <begin position="65"/>
        <end position="126"/>
    </location>
</feature>
<evidence type="ECO:0000256" key="3">
    <source>
        <dbReference type="ARBA" id="ARBA00022574"/>
    </source>
</evidence>
<keyword evidence="4" id="KW-0677">Repeat</keyword>
<dbReference type="PANTHER" id="PTHR18359:SF0">
    <property type="entry name" value="U3 SMALL NUCLEOLAR RNA-ASSOCIATED PROTEIN 18 HOMOLOG"/>
    <property type="match status" value="1"/>
</dbReference>
<dbReference type="InterPro" id="IPR045161">
    <property type="entry name" value="Utp18"/>
</dbReference>
<comment type="similarity">
    <text evidence="6">Belongs to the WD repeat UTP18 family.</text>
</comment>
<proteinExistence type="inferred from homology"/>
<gene>
    <name evidence="9" type="primary">LOC111605279</name>
</gene>
<evidence type="ECO:0000256" key="2">
    <source>
        <dbReference type="ARBA" id="ARBA00022552"/>
    </source>
</evidence>
<evidence type="ECO:0000313" key="9">
    <source>
        <dbReference type="RefSeq" id="XP_023179491.2"/>
    </source>
</evidence>
<organism evidence="8 9">
    <name type="scientific">Drosophila hydei</name>
    <name type="common">Fruit fly</name>
    <dbReference type="NCBI Taxonomy" id="7224"/>
    <lineage>
        <taxon>Eukaryota</taxon>
        <taxon>Metazoa</taxon>
        <taxon>Ecdysozoa</taxon>
        <taxon>Arthropoda</taxon>
        <taxon>Hexapoda</taxon>
        <taxon>Insecta</taxon>
        <taxon>Pterygota</taxon>
        <taxon>Neoptera</taxon>
        <taxon>Endopterygota</taxon>
        <taxon>Diptera</taxon>
        <taxon>Brachycera</taxon>
        <taxon>Muscomorpha</taxon>
        <taxon>Ephydroidea</taxon>
        <taxon>Drosophilidae</taxon>
        <taxon>Drosophila</taxon>
    </lineage>
</organism>
<dbReference type="PANTHER" id="PTHR18359">
    <property type="entry name" value="WD-REPEAT PROTEIN-RELATED"/>
    <property type="match status" value="1"/>
</dbReference>
<name>A0A6J1MK06_DROHY</name>
<evidence type="ECO:0000256" key="1">
    <source>
        <dbReference type="ARBA" id="ARBA00004604"/>
    </source>
</evidence>
<dbReference type="Gene3D" id="2.130.10.10">
    <property type="entry name" value="YVTN repeat-like/Quinoprotein amine dehydrogenase"/>
    <property type="match status" value="1"/>
</dbReference>
<dbReference type="GO" id="GO:0006364">
    <property type="term" value="P:rRNA processing"/>
    <property type="evidence" value="ECO:0007669"/>
    <property type="project" value="UniProtKB-KW"/>
</dbReference>
<dbReference type="Proteomes" id="UP000504633">
    <property type="component" value="Unplaced"/>
</dbReference>
<evidence type="ECO:0000256" key="6">
    <source>
        <dbReference type="ARBA" id="ARBA00025767"/>
    </source>
</evidence>
<protein>
    <submittedName>
        <fullName evidence="9">U3 small nucleolar RNA-associated protein 18 homolog</fullName>
    </submittedName>
</protein>
<feature type="region of interest" description="Disordered" evidence="7">
    <location>
        <begin position="21"/>
        <end position="43"/>
    </location>
</feature>
<reference evidence="9" key="1">
    <citation type="submission" date="2025-08" db="UniProtKB">
        <authorList>
            <consortium name="RefSeq"/>
        </authorList>
    </citation>
    <scope>IDENTIFICATION</scope>
    <source>
        <strain evidence="9">15085-1641.00</strain>
        <tissue evidence="9">Whole body</tissue>
    </source>
</reference>
<keyword evidence="5" id="KW-0539">Nucleus</keyword>
<evidence type="ECO:0000256" key="5">
    <source>
        <dbReference type="ARBA" id="ARBA00023242"/>
    </source>
</evidence>
<dbReference type="GO" id="GO:0032040">
    <property type="term" value="C:small-subunit processome"/>
    <property type="evidence" value="ECO:0007669"/>
    <property type="project" value="TreeGrafter"/>
</dbReference>
<dbReference type="InterPro" id="IPR001680">
    <property type="entry name" value="WD40_rpt"/>
</dbReference>
<dbReference type="InterPro" id="IPR036322">
    <property type="entry name" value="WD40_repeat_dom_sf"/>
</dbReference>
<dbReference type="RefSeq" id="XP_023179491.2">
    <property type="nucleotide sequence ID" value="XM_023323723.2"/>
</dbReference>
<dbReference type="CTD" id="36831"/>
<evidence type="ECO:0000256" key="4">
    <source>
        <dbReference type="ARBA" id="ARBA00022737"/>
    </source>
</evidence>
<dbReference type="OrthoDB" id="1935146at2759"/>
<dbReference type="GeneID" id="111605279"/>
<comment type="subcellular location">
    <subcellularLocation>
        <location evidence="1">Nucleus</location>
        <location evidence="1">Nucleolus</location>
    </subcellularLocation>
</comment>
<dbReference type="AlphaFoldDB" id="A0A6J1MK06"/>
<keyword evidence="2" id="KW-0698">rRNA processing</keyword>